<dbReference type="RefSeq" id="WP_378302811.1">
    <property type="nucleotide sequence ID" value="NZ_JBHUKS010000006.1"/>
</dbReference>
<dbReference type="PROSITE" id="PS51725">
    <property type="entry name" value="ABM"/>
    <property type="match status" value="1"/>
</dbReference>
<organism evidence="2 3">
    <name type="scientific">Amycolatopsis silviterrae</name>
    <dbReference type="NCBI Taxonomy" id="1656914"/>
    <lineage>
        <taxon>Bacteria</taxon>
        <taxon>Bacillati</taxon>
        <taxon>Actinomycetota</taxon>
        <taxon>Actinomycetes</taxon>
        <taxon>Pseudonocardiales</taxon>
        <taxon>Pseudonocardiaceae</taxon>
        <taxon>Amycolatopsis</taxon>
    </lineage>
</organism>
<dbReference type="EC" id="1.14.-.-" evidence="2"/>
<evidence type="ECO:0000313" key="2">
    <source>
        <dbReference type="EMBL" id="MFD2467779.1"/>
    </source>
</evidence>
<sequence length="123" mass="13638">MLEIRDFEPDLPWSAQFEEPDPGPVTVINTFVVPAGQYEPFAEAWRLGFELIKVAPGFVSAKLLRGIGQSRVVTVVAVWESVADLRAVLGSPEFKELLPLYPDGTVLYPALEREIDIPGLRDT</sequence>
<keyword evidence="2" id="KW-0560">Oxidoreductase</keyword>
<protein>
    <submittedName>
        <fullName evidence="2">Antibiotic biosynthesis monooxygenase family protein</fullName>
        <ecNumber evidence="2">1.14.-.-</ecNumber>
    </submittedName>
</protein>
<reference evidence="3" key="1">
    <citation type="journal article" date="2019" name="Int. J. Syst. Evol. Microbiol.">
        <title>The Global Catalogue of Microorganisms (GCM) 10K type strain sequencing project: providing services to taxonomists for standard genome sequencing and annotation.</title>
        <authorList>
            <consortium name="The Broad Institute Genomics Platform"/>
            <consortium name="The Broad Institute Genome Sequencing Center for Infectious Disease"/>
            <person name="Wu L."/>
            <person name="Ma J."/>
        </authorList>
    </citation>
    <scope>NUCLEOTIDE SEQUENCE [LARGE SCALE GENOMIC DNA]</scope>
    <source>
        <strain evidence="3">CGMCC 4.7641</strain>
    </source>
</reference>
<dbReference type="EMBL" id="JBHUKS010000006">
    <property type="protein sequence ID" value="MFD2467779.1"/>
    <property type="molecule type" value="Genomic_DNA"/>
</dbReference>
<evidence type="ECO:0000259" key="1">
    <source>
        <dbReference type="PROSITE" id="PS51725"/>
    </source>
</evidence>
<gene>
    <name evidence="2" type="ORF">ACFSVL_10265</name>
</gene>
<feature type="domain" description="ABM" evidence="1">
    <location>
        <begin position="25"/>
        <end position="115"/>
    </location>
</feature>
<accession>A0ABW5H4Y1</accession>
<keyword evidence="2" id="KW-0503">Monooxygenase</keyword>
<proteinExistence type="predicted"/>
<keyword evidence="3" id="KW-1185">Reference proteome</keyword>
<name>A0ABW5H4Y1_9PSEU</name>
<dbReference type="InterPro" id="IPR007138">
    <property type="entry name" value="ABM_dom"/>
</dbReference>
<evidence type="ECO:0000313" key="3">
    <source>
        <dbReference type="Proteomes" id="UP001597483"/>
    </source>
</evidence>
<dbReference type="SUPFAM" id="SSF54909">
    <property type="entry name" value="Dimeric alpha+beta barrel"/>
    <property type="match status" value="1"/>
</dbReference>
<comment type="caution">
    <text evidence="2">The sequence shown here is derived from an EMBL/GenBank/DDBJ whole genome shotgun (WGS) entry which is preliminary data.</text>
</comment>
<dbReference type="GO" id="GO:0004497">
    <property type="term" value="F:monooxygenase activity"/>
    <property type="evidence" value="ECO:0007669"/>
    <property type="project" value="UniProtKB-KW"/>
</dbReference>
<dbReference type="Proteomes" id="UP001597483">
    <property type="component" value="Unassembled WGS sequence"/>
</dbReference>
<dbReference type="Pfam" id="PF03992">
    <property type="entry name" value="ABM"/>
    <property type="match status" value="1"/>
</dbReference>
<dbReference type="InterPro" id="IPR011008">
    <property type="entry name" value="Dimeric_a/b-barrel"/>
</dbReference>
<dbReference type="Gene3D" id="3.30.70.100">
    <property type="match status" value="1"/>
</dbReference>